<proteinExistence type="predicted"/>
<feature type="coiled-coil region" evidence="1">
    <location>
        <begin position="82"/>
        <end position="113"/>
    </location>
</feature>
<dbReference type="STRING" id="857290.HMPREF9156_00824"/>
<evidence type="ECO:0000256" key="1">
    <source>
        <dbReference type="SAM" id="Coils"/>
    </source>
</evidence>
<dbReference type="AlphaFoldDB" id="J0WZF7"/>
<sequence length="126" mass="15157">MDDFMHSPIEDIIDYRACPDCSSPDEHLEHTLYDVQNSYTQLGELIYRKNKIIDKWEEGIHELARRYPGSASDIKARAIPRLQRLRDENLREIALAERQRDEIITEIRKMEEHIEEEKKYSREDRQ</sequence>
<evidence type="ECO:0000313" key="3">
    <source>
        <dbReference type="Proteomes" id="UP000006415"/>
    </source>
</evidence>
<keyword evidence="3" id="KW-1185">Reference proteome</keyword>
<dbReference type="HOGENOM" id="CLU_2036412_0_0_11"/>
<comment type="caution">
    <text evidence="2">The sequence shown here is derived from an EMBL/GenBank/DDBJ whole genome shotgun (WGS) entry which is preliminary data.</text>
</comment>
<gene>
    <name evidence="2" type="ORF">HMPREF9156_00824</name>
</gene>
<evidence type="ECO:0000313" key="2">
    <source>
        <dbReference type="EMBL" id="EJD64949.1"/>
    </source>
</evidence>
<organism evidence="2 3">
    <name type="scientific">Scardovia wiggsiae F0424</name>
    <dbReference type="NCBI Taxonomy" id="857290"/>
    <lineage>
        <taxon>Bacteria</taxon>
        <taxon>Bacillati</taxon>
        <taxon>Actinomycetota</taxon>
        <taxon>Actinomycetes</taxon>
        <taxon>Bifidobacteriales</taxon>
        <taxon>Bifidobacteriaceae</taxon>
        <taxon>Scardovia</taxon>
    </lineage>
</organism>
<dbReference type="RefSeq" id="WP_007147888.1">
    <property type="nucleotide sequence ID" value="NZ_AKCI01000001.1"/>
</dbReference>
<reference evidence="2 3" key="1">
    <citation type="submission" date="2012-01" db="EMBL/GenBank/DDBJ databases">
        <title>The Genome Sequence of Scardovia wiggsiae F0424.</title>
        <authorList>
            <consortium name="The Broad Institute Genome Sequencing Platform"/>
            <person name="Earl A."/>
            <person name="Ward D."/>
            <person name="Feldgarden M."/>
            <person name="Gevers D."/>
            <person name="Izard J."/>
            <person name="Ganesan A."/>
            <person name="Baranova O.V."/>
            <person name="Blanton J.M."/>
            <person name="Tanner A.C."/>
            <person name="Mathney J."/>
            <person name="Dewhirst F.E."/>
            <person name="Young S.K."/>
            <person name="Zeng Q."/>
            <person name="Gargeya S."/>
            <person name="Fitzgerald M."/>
            <person name="Haas B."/>
            <person name="Abouelleil A."/>
            <person name="Alvarado L."/>
            <person name="Arachchi H.M."/>
            <person name="Berlin A."/>
            <person name="Chapman S.B."/>
            <person name="Gearin G."/>
            <person name="Goldberg J."/>
            <person name="Griggs A."/>
            <person name="Gujja S."/>
            <person name="Hansen M."/>
            <person name="Heiman D."/>
            <person name="Howarth C."/>
            <person name="Larimer J."/>
            <person name="Lui A."/>
            <person name="MacDonald P.J.P."/>
            <person name="McCowen C."/>
            <person name="Montmayeur A."/>
            <person name="Murphy C."/>
            <person name="Neiman D."/>
            <person name="Pearson M."/>
            <person name="Priest M."/>
            <person name="Roberts A."/>
            <person name="Saif S."/>
            <person name="Shea T."/>
            <person name="Sisk P."/>
            <person name="Stolte C."/>
            <person name="Sykes S."/>
            <person name="Wortman J."/>
            <person name="Nusbaum C."/>
            <person name="Birren B."/>
        </authorList>
    </citation>
    <scope>NUCLEOTIDE SEQUENCE [LARGE SCALE GENOMIC DNA]</scope>
    <source>
        <strain evidence="2 3">F0424</strain>
    </source>
</reference>
<protein>
    <submittedName>
        <fullName evidence="2">Uncharacterized protein</fullName>
    </submittedName>
</protein>
<accession>J0WZF7</accession>
<dbReference type="EMBL" id="AGZS01000003">
    <property type="protein sequence ID" value="EJD64949.1"/>
    <property type="molecule type" value="Genomic_DNA"/>
</dbReference>
<dbReference type="Proteomes" id="UP000006415">
    <property type="component" value="Unassembled WGS sequence"/>
</dbReference>
<name>J0WZF7_9BIFI</name>
<keyword evidence="1" id="KW-0175">Coiled coil</keyword>